<dbReference type="InterPro" id="IPR051783">
    <property type="entry name" value="NAD(P)-dependent_oxidoreduct"/>
</dbReference>
<dbReference type="PANTHER" id="PTHR48079:SF6">
    <property type="entry name" value="NAD(P)-BINDING DOMAIN-CONTAINING PROTEIN-RELATED"/>
    <property type="match status" value="1"/>
</dbReference>
<reference evidence="2" key="1">
    <citation type="submission" date="2020-10" db="EMBL/GenBank/DDBJ databases">
        <authorList>
            <person name="Gilroy R."/>
        </authorList>
    </citation>
    <scope>NUCLEOTIDE SEQUENCE</scope>
    <source>
        <strain evidence="2">CHK195-15760</strain>
    </source>
</reference>
<evidence type="ECO:0000313" key="2">
    <source>
        <dbReference type="EMBL" id="HIU51806.1"/>
    </source>
</evidence>
<accession>A0A9D1M1I4</accession>
<dbReference type="Pfam" id="PF01370">
    <property type="entry name" value="Epimerase"/>
    <property type="match status" value="1"/>
</dbReference>
<dbReference type="GO" id="GO:0005737">
    <property type="term" value="C:cytoplasm"/>
    <property type="evidence" value="ECO:0007669"/>
    <property type="project" value="TreeGrafter"/>
</dbReference>
<protein>
    <submittedName>
        <fullName evidence="2">NAD-dependent epimerase/dehydratase family protein</fullName>
    </submittedName>
</protein>
<dbReference type="Proteomes" id="UP000824093">
    <property type="component" value="Unassembled WGS sequence"/>
</dbReference>
<comment type="caution">
    <text evidence="2">The sequence shown here is derived from an EMBL/GenBank/DDBJ whole genome shotgun (WGS) entry which is preliminary data.</text>
</comment>
<dbReference type="SUPFAM" id="SSF51735">
    <property type="entry name" value="NAD(P)-binding Rossmann-fold domains"/>
    <property type="match status" value="1"/>
</dbReference>
<gene>
    <name evidence="2" type="ORF">IAB70_04185</name>
</gene>
<evidence type="ECO:0000259" key="1">
    <source>
        <dbReference type="Pfam" id="PF01370"/>
    </source>
</evidence>
<proteinExistence type="predicted"/>
<dbReference type="Gene3D" id="3.40.50.720">
    <property type="entry name" value="NAD(P)-binding Rossmann-like Domain"/>
    <property type="match status" value="1"/>
</dbReference>
<name>A0A9D1M1I4_9FIRM</name>
<feature type="domain" description="NAD-dependent epimerase/dehydratase" evidence="1">
    <location>
        <begin position="6"/>
        <end position="226"/>
    </location>
</feature>
<reference evidence="2" key="2">
    <citation type="journal article" date="2021" name="PeerJ">
        <title>Extensive microbial diversity within the chicken gut microbiome revealed by metagenomics and culture.</title>
        <authorList>
            <person name="Gilroy R."/>
            <person name="Ravi A."/>
            <person name="Getino M."/>
            <person name="Pursley I."/>
            <person name="Horton D.L."/>
            <person name="Alikhan N.F."/>
            <person name="Baker D."/>
            <person name="Gharbi K."/>
            <person name="Hall N."/>
            <person name="Watson M."/>
            <person name="Adriaenssens E.M."/>
            <person name="Foster-Nyarko E."/>
            <person name="Jarju S."/>
            <person name="Secka A."/>
            <person name="Antonio M."/>
            <person name="Oren A."/>
            <person name="Chaudhuri R.R."/>
            <person name="La Ragione R."/>
            <person name="Hildebrand F."/>
            <person name="Pallen M.J."/>
        </authorList>
    </citation>
    <scope>NUCLEOTIDE SEQUENCE</scope>
    <source>
        <strain evidence="2">CHK195-15760</strain>
    </source>
</reference>
<dbReference type="GO" id="GO:0004029">
    <property type="term" value="F:aldehyde dehydrogenase (NAD+) activity"/>
    <property type="evidence" value="ECO:0007669"/>
    <property type="project" value="TreeGrafter"/>
</dbReference>
<dbReference type="EMBL" id="DVNH01000027">
    <property type="protein sequence ID" value="HIU51806.1"/>
    <property type="molecule type" value="Genomic_DNA"/>
</dbReference>
<sequence length="330" mass="37571">MKRLYIITGAAGHLGNTIIRMLKQQGEKIRGLILPNQVEKEDIEYVKGDLTQKESLIPLFKDKEGYETIVIHTAGIISISDQVSDKVYQVNVGGTKNLIHLCLKFHVSKFVYVSSVHAIPEKKKEEIIKEVDHFSAGEVHGEYAKTKAMATQIVLDEVKNGLPAVVVHPSGIIGPYGGEENHLIQLIIDYANKKLPACVKGGYDFVDVRDVAQACIQATKTGKIGECYILSNKHYEIKDILKIIRKIKHCRKVPTLPVWMAKMFLPGIRIYSRIKKQRPLYTKYSLYTLKSNDRFSHEKASKTLNYHPRDIYETIKDTLIWLRKKKICIN</sequence>
<evidence type="ECO:0000313" key="3">
    <source>
        <dbReference type="Proteomes" id="UP000824093"/>
    </source>
</evidence>
<organism evidence="2 3">
    <name type="scientific">Candidatus Merdicola faecigallinarum</name>
    <dbReference type="NCBI Taxonomy" id="2840862"/>
    <lineage>
        <taxon>Bacteria</taxon>
        <taxon>Bacillati</taxon>
        <taxon>Bacillota</taxon>
        <taxon>Clostridia</taxon>
        <taxon>Candidatus Merdicola</taxon>
    </lineage>
</organism>
<dbReference type="AlphaFoldDB" id="A0A9D1M1I4"/>
<dbReference type="InterPro" id="IPR036291">
    <property type="entry name" value="NAD(P)-bd_dom_sf"/>
</dbReference>
<dbReference type="PANTHER" id="PTHR48079">
    <property type="entry name" value="PROTEIN YEEZ"/>
    <property type="match status" value="1"/>
</dbReference>
<dbReference type="InterPro" id="IPR001509">
    <property type="entry name" value="Epimerase_deHydtase"/>
</dbReference>